<reference evidence="6" key="1">
    <citation type="submission" date="2020-10" db="EMBL/GenBank/DDBJ databases">
        <authorList>
            <person name="Gilroy R."/>
        </authorList>
    </citation>
    <scope>NUCLEOTIDE SEQUENCE</scope>
    <source>
        <strain evidence="6">517</strain>
    </source>
</reference>
<evidence type="ECO:0000313" key="7">
    <source>
        <dbReference type="Proteomes" id="UP000727857"/>
    </source>
</evidence>
<comment type="caution">
    <text evidence="6">The sequence shown here is derived from an EMBL/GenBank/DDBJ whole genome shotgun (WGS) entry which is preliminary data.</text>
</comment>
<evidence type="ECO:0000256" key="2">
    <source>
        <dbReference type="ARBA" id="ARBA00022448"/>
    </source>
</evidence>
<dbReference type="EMBL" id="JADINF010000144">
    <property type="protein sequence ID" value="MBO8424496.1"/>
    <property type="molecule type" value="Genomic_DNA"/>
</dbReference>
<dbReference type="GO" id="GO:0022857">
    <property type="term" value="F:transmembrane transporter activity"/>
    <property type="evidence" value="ECO:0007669"/>
    <property type="project" value="UniProtKB-ARBA"/>
</dbReference>
<dbReference type="SUPFAM" id="SSF52540">
    <property type="entry name" value="P-loop containing nucleoside triphosphate hydrolases"/>
    <property type="match status" value="1"/>
</dbReference>
<protein>
    <submittedName>
        <fullName evidence="6">ABC transporter ATP-binding protein</fullName>
    </submittedName>
</protein>
<dbReference type="PROSITE" id="PS50893">
    <property type="entry name" value="ABC_TRANSPORTER_2"/>
    <property type="match status" value="1"/>
</dbReference>
<dbReference type="InterPro" id="IPR017911">
    <property type="entry name" value="MacB-like_ATP-bd"/>
</dbReference>
<sequence>MLSMKGINKIYEMGENSLHVLHDVDFEVREGEFVSILGPSGSGKSTLMNIIGCLDVATSGTYILNGKDIGKMKDKELSKVRNKDIGFVFQQFQLLPRMTVIDNVVLPLIYARVSSRERKARAMVLLNKVGLGDKITNRPKQLSGGQQQRVAIARAMVTDPAILLADEPTGALDQATGKQIMELFKQLNKEGKTIIMITHDAKLAKQAKRIVHILDGRMYSAEEYAEIYDEEGVRWEDKPTLRERRRRRLNDD</sequence>
<dbReference type="PANTHER" id="PTHR42798:SF6">
    <property type="entry name" value="CELL DIVISION ATP-BINDING PROTEIN FTSE"/>
    <property type="match status" value="1"/>
</dbReference>
<dbReference type="CDD" id="cd03255">
    <property type="entry name" value="ABC_MJ0796_LolCDE_FtsE"/>
    <property type="match status" value="1"/>
</dbReference>
<accession>A0A940IDF4</accession>
<dbReference type="PROSITE" id="PS00211">
    <property type="entry name" value="ABC_TRANSPORTER_1"/>
    <property type="match status" value="1"/>
</dbReference>
<keyword evidence="4 6" id="KW-0067">ATP-binding</keyword>
<dbReference type="Gene3D" id="3.40.50.300">
    <property type="entry name" value="P-loop containing nucleotide triphosphate hydrolases"/>
    <property type="match status" value="1"/>
</dbReference>
<keyword evidence="2" id="KW-0813">Transport</keyword>
<gene>
    <name evidence="6" type="ORF">IAB16_05710</name>
</gene>
<evidence type="ECO:0000256" key="3">
    <source>
        <dbReference type="ARBA" id="ARBA00022741"/>
    </source>
</evidence>
<dbReference type="GO" id="GO:0016887">
    <property type="term" value="F:ATP hydrolysis activity"/>
    <property type="evidence" value="ECO:0007669"/>
    <property type="project" value="InterPro"/>
</dbReference>
<feature type="domain" description="ABC transporter" evidence="5">
    <location>
        <begin position="2"/>
        <end position="240"/>
    </location>
</feature>
<proteinExistence type="inferred from homology"/>
<dbReference type="Pfam" id="PF00005">
    <property type="entry name" value="ABC_tran"/>
    <property type="match status" value="1"/>
</dbReference>
<dbReference type="InterPro" id="IPR027417">
    <property type="entry name" value="P-loop_NTPase"/>
</dbReference>
<keyword evidence="3" id="KW-0547">Nucleotide-binding</keyword>
<evidence type="ECO:0000256" key="1">
    <source>
        <dbReference type="ARBA" id="ARBA00005417"/>
    </source>
</evidence>
<comment type="similarity">
    <text evidence="1">Belongs to the ABC transporter superfamily.</text>
</comment>
<name>A0A940IDF4_9FIRM</name>
<dbReference type="GO" id="GO:0005524">
    <property type="term" value="F:ATP binding"/>
    <property type="evidence" value="ECO:0007669"/>
    <property type="project" value="UniProtKB-KW"/>
</dbReference>
<reference evidence="6" key="2">
    <citation type="journal article" date="2021" name="PeerJ">
        <title>Extensive microbial diversity within the chicken gut microbiome revealed by metagenomics and culture.</title>
        <authorList>
            <person name="Gilroy R."/>
            <person name="Ravi A."/>
            <person name="Getino M."/>
            <person name="Pursley I."/>
            <person name="Horton D.L."/>
            <person name="Alikhan N.F."/>
            <person name="Baker D."/>
            <person name="Gharbi K."/>
            <person name="Hall N."/>
            <person name="Watson M."/>
            <person name="Adriaenssens E.M."/>
            <person name="Foster-Nyarko E."/>
            <person name="Jarju S."/>
            <person name="Secka A."/>
            <person name="Antonio M."/>
            <person name="Oren A."/>
            <person name="Chaudhuri R.R."/>
            <person name="La Ragione R."/>
            <person name="Hildebrand F."/>
            <person name="Pallen M.J."/>
        </authorList>
    </citation>
    <scope>NUCLEOTIDE SEQUENCE</scope>
    <source>
        <strain evidence="6">517</strain>
    </source>
</reference>
<dbReference type="PANTHER" id="PTHR42798">
    <property type="entry name" value="LIPOPROTEIN-RELEASING SYSTEM ATP-BINDING PROTEIN LOLD"/>
    <property type="match status" value="1"/>
</dbReference>
<organism evidence="6 7">
    <name type="scientific">Candidatus Stercoripulliclostridium pullicola</name>
    <dbReference type="NCBI Taxonomy" id="2840953"/>
    <lineage>
        <taxon>Bacteria</taxon>
        <taxon>Bacillati</taxon>
        <taxon>Bacillota</taxon>
        <taxon>Clostridia</taxon>
        <taxon>Eubacteriales</taxon>
        <taxon>Candidatus Stercoripulliclostridium</taxon>
    </lineage>
</organism>
<dbReference type="InterPro" id="IPR003439">
    <property type="entry name" value="ABC_transporter-like_ATP-bd"/>
</dbReference>
<evidence type="ECO:0000313" key="6">
    <source>
        <dbReference type="EMBL" id="MBO8424496.1"/>
    </source>
</evidence>
<evidence type="ECO:0000259" key="5">
    <source>
        <dbReference type="PROSITE" id="PS50893"/>
    </source>
</evidence>
<dbReference type="AlphaFoldDB" id="A0A940IDF4"/>
<evidence type="ECO:0000256" key="4">
    <source>
        <dbReference type="ARBA" id="ARBA00022840"/>
    </source>
</evidence>
<dbReference type="SMART" id="SM00382">
    <property type="entry name" value="AAA"/>
    <property type="match status" value="1"/>
</dbReference>
<dbReference type="InterPro" id="IPR017871">
    <property type="entry name" value="ABC_transporter-like_CS"/>
</dbReference>
<dbReference type="InterPro" id="IPR003593">
    <property type="entry name" value="AAA+_ATPase"/>
</dbReference>
<dbReference type="FunFam" id="3.40.50.300:FF:000032">
    <property type="entry name" value="Export ABC transporter ATP-binding protein"/>
    <property type="match status" value="1"/>
</dbReference>
<dbReference type="GO" id="GO:0098796">
    <property type="term" value="C:membrane protein complex"/>
    <property type="evidence" value="ECO:0007669"/>
    <property type="project" value="UniProtKB-ARBA"/>
</dbReference>
<dbReference type="Proteomes" id="UP000727857">
    <property type="component" value="Unassembled WGS sequence"/>
</dbReference>